<dbReference type="InterPro" id="IPR016039">
    <property type="entry name" value="Thiolase-like"/>
</dbReference>
<dbReference type="EMBL" id="CP121194">
    <property type="protein sequence ID" value="XBH09359.1"/>
    <property type="molecule type" value="Genomic_DNA"/>
</dbReference>
<evidence type="ECO:0000256" key="4">
    <source>
        <dbReference type="PIRSR" id="PIRSR000451-1"/>
    </source>
</evidence>
<dbReference type="Pfam" id="PF00195">
    <property type="entry name" value="Chal_sti_synt_N"/>
    <property type="match status" value="1"/>
</dbReference>
<gene>
    <name evidence="7" type="ORF">P4G45_12805</name>
    <name evidence="8" type="ORF">P8936_13220</name>
</gene>
<dbReference type="Pfam" id="PF02797">
    <property type="entry name" value="Chal_sti_synt_C"/>
    <property type="match status" value="1"/>
</dbReference>
<dbReference type="InterPro" id="IPR012328">
    <property type="entry name" value="Chalcone/stilbene_synt_C"/>
</dbReference>
<dbReference type="InterPro" id="IPR001099">
    <property type="entry name" value="Chalcone/stilbene_synt_N"/>
</dbReference>
<accession>A0AAU7CVH3</accession>
<evidence type="ECO:0000313" key="7">
    <source>
        <dbReference type="EMBL" id="XBH09359.1"/>
    </source>
</evidence>
<sequence length="358" mass="38661">MRIASVGTAFPAHRYPQAVITEALKERMQDKLEIPAVMNRLHSNCGVDFRHIMFPLDTLGTLSGFGPTNDLWIKGALELGQQAIQKALDRVGLTPSDISAIFFTSVTGIACPSIDARLVNLMGFPRDIKRTPIFGLGCVAGAAGISRATDYVRAYPKQYALLLSVELCSLTWQEDDYSMANLVACGLFGDGAAAVVLAGEETPLAQKPTSVEEPCPRVVATRSTFYPDTEHLMGWNIDDSGFNIVLSADVPELVSTKLRATVEDFLADNDMSMGQICSFIMHSGGPKVLKAMESSLDLPPNALAASWNSLRQRGNLSSASVLTVMQDFLLNRPGSPGCYSMMGAMGPAFCSELLLLQW</sequence>
<dbReference type="InterPro" id="IPR011141">
    <property type="entry name" value="Polyketide_synthase_type-III"/>
</dbReference>
<dbReference type="GO" id="GO:0030639">
    <property type="term" value="P:polyketide biosynthetic process"/>
    <property type="evidence" value="ECO:0007669"/>
    <property type="project" value="TreeGrafter"/>
</dbReference>
<dbReference type="PIRSF" id="PIRSF000451">
    <property type="entry name" value="PKS_III"/>
    <property type="match status" value="1"/>
</dbReference>
<reference evidence="7" key="1">
    <citation type="submission" date="2023-03" db="EMBL/GenBank/DDBJ databases">
        <title>Edaphobacter sp.</title>
        <authorList>
            <person name="Huber K.J."/>
            <person name="Papendorf J."/>
            <person name="Pilke C."/>
            <person name="Bunk B."/>
            <person name="Sproeer C."/>
            <person name="Pester M."/>
        </authorList>
    </citation>
    <scope>NUCLEOTIDE SEQUENCE</scope>
    <source>
        <strain evidence="7">DSM 109919</strain>
        <strain evidence="8">DSM 109920</strain>
    </source>
</reference>
<keyword evidence="3" id="KW-0012">Acyltransferase</keyword>
<protein>
    <submittedName>
        <fullName evidence="7">Type III polyketide synthase</fullName>
    </submittedName>
</protein>
<evidence type="ECO:0000313" key="8">
    <source>
        <dbReference type="EMBL" id="XBH12646.1"/>
    </source>
</evidence>
<dbReference type="RefSeq" id="WP_348266869.1">
    <property type="nucleotide sequence ID" value="NZ_CP121194.1"/>
</dbReference>
<name>A0AAU7CVH3_9BACT</name>
<feature type="domain" description="Chalcone/stilbene synthase N-terminal" evidence="5">
    <location>
        <begin position="4"/>
        <end position="198"/>
    </location>
</feature>
<dbReference type="EMBL" id="CP121195">
    <property type="protein sequence ID" value="XBH12646.1"/>
    <property type="molecule type" value="Genomic_DNA"/>
</dbReference>
<comment type="similarity">
    <text evidence="1">Belongs to the thiolase-like superfamily. Chalcone/stilbene synthases family.</text>
</comment>
<organism evidence="7">
    <name type="scientific">Edaphobacter paludis</name>
    <dbReference type="NCBI Taxonomy" id="3035702"/>
    <lineage>
        <taxon>Bacteria</taxon>
        <taxon>Pseudomonadati</taxon>
        <taxon>Acidobacteriota</taxon>
        <taxon>Terriglobia</taxon>
        <taxon>Terriglobales</taxon>
        <taxon>Acidobacteriaceae</taxon>
        <taxon>Edaphobacter</taxon>
    </lineage>
</organism>
<dbReference type="PANTHER" id="PTHR11877">
    <property type="entry name" value="HYDROXYMETHYLGLUTARYL-COA SYNTHASE"/>
    <property type="match status" value="1"/>
</dbReference>
<dbReference type="SUPFAM" id="SSF53901">
    <property type="entry name" value="Thiolase-like"/>
    <property type="match status" value="2"/>
</dbReference>
<evidence type="ECO:0000259" key="5">
    <source>
        <dbReference type="Pfam" id="PF00195"/>
    </source>
</evidence>
<dbReference type="CDD" id="cd00831">
    <property type="entry name" value="CHS_like"/>
    <property type="match status" value="1"/>
</dbReference>
<keyword evidence="2" id="KW-0808">Transferase</keyword>
<evidence type="ECO:0000256" key="1">
    <source>
        <dbReference type="ARBA" id="ARBA00005531"/>
    </source>
</evidence>
<dbReference type="PANTHER" id="PTHR11877:SF99">
    <property type="entry name" value="1,3,6,8-TETRAHYDROXYNAPHTHALENE SYNTHASE"/>
    <property type="match status" value="1"/>
</dbReference>
<dbReference type="AlphaFoldDB" id="A0AAU7CVH3"/>
<proteinExistence type="inferred from homology"/>
<evidence type="ECO:0000259" key="6">
    <source>
        <dbReference type="Pfam" id="PF02797"/>
    </source>
</evidence>
<accession>A0AAU7D703</accession>
<evidence type="ECO:0000256" key="3">
    <source>
        <dbReference type="ARBA" id="ARBA00023315"/>
    </source>
</evidence>
<dbReference type="KEGG" id="epl:P4G45_12805"/>
<evidence type="ECO:0000256" key="2">
    <source>
        <dbReference type="ARBA" id="ARBA00022679"/>
    </source>
</evidence>
<dbReference type="GO" id="GO:0016747">
    <property type="term" value="F:acyltransferase activity, transferring groups other than amino-acyl groups"/>
    <property type="evidence" value="ECO:0007669"/>
    <property type="project" value="InterPro"/>
</dbReference>
<dbReference type="Gene3D" id="3.40.47.10">
    <property type="match status" value="2"/>
</dbReference>
<feature type="domain" description="Chalcone/stilbene synthase C-terminal" evidence="6">
    <location>
        <begin position="219"/>
        <end position="327"/>
    </location>
</feature>
<feature type="active site" description="Acyl-thioester intermediate" evidence="4">
    <location>
        <position position="138"/>
    </location>
</feature>